<dbReference type="Proteomes" id="UP000823775">
    <property type="component" value="Unassembled WGS sequence"/>
</dbReference>
<keyword evidence="3 6" id="KW-0805">Transcription regulation</keyword>
<comment type="subcellular location">
    <subcellularLocation>
        <location evidence="1 6">Nucleus</location>
    </subcellularLocation>
</comment>
<dbReference type="PANTHER" id="PTHR33057:SF219">
    <property type="entry name" value="TRANSCRIPTION REPRESSOR"/>
    <property type="match status" value="1"/>
</dbReference>
<comment type="function">
    <text evidence="6">Transcriptional repressor that regulates multiple aspects of plant growth and development.</text>
</comment>
<evidence type="ECO:0000256" key="7">
    <source>
        <dbReference type="SAM" id="MobiDB-lite"/>
    </source>
</evidence>
<evidence type="ECO:0000313" key="10">
    <source>
        <dbReference type="Proteomes" id="UP000823775"/>
    </source>
</evidence>
<evidence type="ECO:0000256" key="4">
    <source>
        <dbReference type="ARBA" id="ARBA00023163"/>
    </source>
</evidence>
<feature type="domain" description="OVATE" evidence="8">
    <location>
        <begin position="248"/>
        <end position="307"/>
    </location>
</feature>
<gene>
    <name evidence="9" type="ORF">HAX54_007980</name>
</gene>
<evidence type="ECO:0000256" key="6">
    <source>
        <dbReference type="RuleBase" id="RU367028"/>
    </source>
</evidence>
<comment type="caution">
    <text evidence="9">The sequence shown here is derived from an EMBL/GenBank/DDBJ whole genome shotgun (WGS) entry which is preliminary data.</text>
</comment>
<evidence type="ECO:0000259" key="8">
    <source>
        <dbReference type="PROSITE" id="PS51754"/>
    </source>
</evidence>
<organism evidence="9 10">
    <name type="scientific">Datura stramonium</name>
    <name type="common">Jimsonweed</name>
    <name type="synonym">Common thornapple</name>
    <dbReference type="NCBI Taxonomy" id="4076"/>
    <lineage>
        <taxon>Eukaryota</taxon>
        <taxon>Viridiplantae</taxon>
        <taxon>Streptophyta</taxon>
        <taxon>Embryophyta</taxon>
        <taxon>Tracheophyta</taxon>
        <taxon>Spermatophyta</taxon>
        <taxon>Magnoliopsida</taxon>
        <taxon>eudicotyledons</taxon>
        <taxon>Gunneridae</taxon>
        <taxon>Pentapetalae</taxon>
        <taxon>asterids</taxon>
        <taxon>lamiids</taxon>
        <taxon>Solanales</taxon>
        <taxon>Solanaceae</taxon>
        <taxon>Solanoideae</taxon>
        <taxon>Datureae</taxon>
        <taxon>Datura</taxon>
    </lineage>
</organism>
<dbReference type="EMBL" id="JACEIK010001410">
    <property type="protein sequence ID" value="MCD7469143.1"/>
    <property type="molecule type" value="Genomic_DNA"/>
</dbReference>
<sequence>MVLDSKEFFNARLDTYSMIFSTLNLSLSSLSHHLDMKKRFKLKLSMPSFRLCRSKKASLLPKSPMPTSLYRFSPANVLDNSPVPVPPSTPHHPYRYRKDHKLANKTYNSPSSEYSDHDNNNMIMTSGKNRKKESRSSRLNMSFSSADDSADWFSFSSECGDEKPNDEIESFISSPSFESSFDVDYPIDPLTGTRRRKKNNNTKVRRLKRYLSNSFKDSDFQKATTKASVMERLMPCMANGKVNESFAVVKKSADPFDDFKNSMKEMIMEKEMFEVEDLEQLLLCFLSLNSRHHHAIIVEAFTEIWEELFGKSSKPPRFQ</sequence>
<protein>
    <recommendedName>
        <fullName evidence="6">Transcription repressor</fullName>
    </recommendedName>
    <alternativeName>
        <fullName evidence="6">Ovate family protein</fullName>
    </alternativeName>
</protein>
<dbReference type="PANTHER" id="PTHR33057">
    <property type="entry name" value="TRANSCRIPTION REPRESSOR OFP7-RELATED"/>
    <property type="match status" value="1"/>
</dbReference>
<dbReference type="Pfam" id="PF04844">
    <property type="entry name" value="Ovate"/>
    <property type="match status" value="1"/>
</dbReference>
<keyword evidence="10" id="KW-1185">Reference proteome</keyword>
<reference evidence="9 10" key="1">
    <citation type="journal article" date="2021" name="BMC Genomics">
        <title>Datura genome reveals duplications of psychoactive alkaloid biosynthetic genes and high mutation rate following tissue culture.</title>
        <authorList>
            <person name="Rajewski A."/>
            <person name="Carter-House D."/>
            <person name="Stajich J."/>
            <person name="Litt A."/>
        </authorList>
    </citation>
    <scope>NUCLEOTIDE SEQUENCE [LARGE SCALE GENOMIC DNA]</scope>
    <source>
        <strain evidence="9">AR-01</strain>
    </source>
</reference>
<keyword evidence="4 6" id="KW-0804">Transcription</keyword>
<dbReference type="InterPro" id="IPR038933">
    <property type="entry name" value="Ovate"/>
</dbReference>
<evidence type="ECO:0000256" key="5">
    <source>
        <dbReference type="ARBA" id="ARBA00023242"/>
    </source>
</evidence>
<evidence type="ECO:0000256" key="1">
    <source>
        <dbReference type="ARBA" id="ARBA00004123"/>
    </source>
</evidence>
<proteinExistence type="predicted"/>
<dbReference type="PROSITE" id="PS51754">
    <property type="entry name" value="OVATE"/>
    <property type="match status" value="1"/>
</dbReference>
<accession>A0ABS8TE22</accession>
<name>A0ABS8TE22_DATST</name>
<evidence type="ECO:0000313" key="9">
    <source>
        <dbReference type="EMBL" id="MCD7469143.1"/>
    </source>
</evidence>
<keyword evidence="5 6" id="KW-0539">Nucleus</keyword>
<dbReference type="NCBIfam" id="TIGR01568">
    <property type="entry name" value="A_thal_3678"/>
    <property type="match status" value="1"/>
</dbReference>
<keyword evidence="2 6" id="KW-0678">Repressor</keyword>
<evidence type="ECO:0000256" key="3">
    <source>
        <dbReference type="ARBA" id="ARBA00023015"/>
    </source>
</evidence>
<feature type="region of interest" description="Disordered" evidence="7">
    <location>
        <begin position="80"/>
        <end position="140"/>
    </location>
</feature>
<dbReference type="InterPro" id="IPR006458">
    <property type="entry name" value="Ovate_C"/>
</dbReference>
<evidence type="ECO:0000256" key="2">
    <source>
        <dbReference type="ARBA" id="ARBA00022491"/>
    </source>
</evidence>